<evidence type="ECO:0000256" key="33">
    <source>
        <dbReference type="SAM" id="Coils"/>
    </source>
</evidence>
<evidence type="ECO:0000256" key="11">
    <source>
        <dbReference type="ARBA" id="ARBA00022730"/>
    </source>
</evidence>
<dbReference type="SUPFAM" id="SSF47769">
    <property type="entry name" value="SAM/Pointed domain"/>
    <property type="match status" value="1"/>
</dbReference>
<dbReference type="InterPro" id="IPR008271">
    <property type="entry name" value="Ser/Thr_kinase_AS"/>
</dbReference>
<proteinExistence type="inferred from homology"/>
<evidence type="ECO:0000256" key="18">
    <source>
        <dbReference type="ARBA" id="ARBA00023242"/>
    </source>
</evidence>
<evidence type="ECO:0000256" key="30">
    <source>
        <dbReference type="ARBA" id="ARBA00080027"/>
    </source>
</evidence>
<evidence type="ECO:0000256" key="4">
    <source>
        <dbReference type="ARBA" id="ARBA00006529"/>
    </source>
</evidence>
<evidence type="ECO:0000256" key="10">
    <source>
        <dbReference type="ARBA" id="ARBA00022723"/>
    </source>
</evidence>
<comment type="function">
    <text evidence="23">Stress-activated component of a protein kinase signal transduction cascade that promotes programmed cell death in response to various stress, such as ribosomal stress, osmotic shock and ionizing radiation. Acts by catalyzing phosphorylation of MAP kinase kinases, leading to activation of the JNK (MAPK8/JNK1, MAPK9/JNK2 and/or MAPK10/JNK3) and MAP kinase p38 (MAPK11, MAPK12, MAPK13 and/or MAPK14) pathways. Activates JNK through phosphorylation of MAP2K4/MKK4 and MAP2K7/MKK7, and MAP kinase p38 gamma (MAPK12) via phosphorylation of MAP2K3/MKK3 and MAP2K6/MKK6. Involved in stress associated with adrenergic stimulation: contributes to cardiac decompensation during periods of acute cardiac stress. May be involved in regulation of S and G2 cell cycle checkpoint by mediating phosphorylation of CHEK2.</text>
</comment>
<dbReference type="CDD" id="cd09529">
    <property type="entry name" value="SAM_MLTK"/>
    <property type="match status" value="1"/>
</dbReference>
<evidence type="ECO:0000256" key="3">
    <source>
        <dbReference type="ARBA" id="ARBA00004496"/>
    </source>
</evidence>
<keyword evidence="6" id="KW-0963">Cytoplasm</keyword>
<dbReference type="Pfam" id="PF07714">
    <property type="entry name" value="PK_Tyr_Ser-Thr"/>
    <property type="match status" value="1"/>
</dbReference>
<evidence type="ECO:0000256" key="8">
    <source>
        <dbReference type="ARBA" id="ARBA00022553"/>
    </source>
</evidence>
<evidence type="ECO:0000256" key="12">
    <source>
        <dbReference type="ARBA" id="ARBA00022741"/>
    </source>
</evidence>
<evidence type="ECO:0000256" key="13">
    <source>
        <dbReference type="ARBA" id="ARBA00022777"/>
    </source>
</evidence>
<keyword evidence="9" id="KW-0808">Transferase</keyword>
<dbReference type="PRINTS" id="PR00109">
    <property type="entry name" value="TYRKINASE"/>
</dbReference>
<dbReference type="Gene3D" id="1.10.150.50">
    <property type="entry name" value="Transcription Factor, Ets-1"/>
    <property type="match status" value="1"/>
</dbReference>
<evidence type="ECO:0000256" key="14">
    <source>
        <dbReference type="ARBA" id="ARBA00022840"/>
    </source>
</evidence>
<dbReference type="SUPFAM" id="SSF56112">
    <property type="entry name" value="Protein kinase-like (PK-like)"/>
    <property type="match status" value="1"/>
</dbReference>
<dbReference type="eggNOG" id="KOG0192">
    <property type="taxonomic scope" value="Eukaryota"/>
</dbReference>
<dbReference type="InterPro" id="IPR000719">
    <property type="entry name" value="Prot_kinase_dom"/>
</dbReference>
<dbReference type="PANTHER" id="PTHR44329:SF288">
    <property type="entry name" value="MITOGEN-ACTIVATED PROTEIN KINASE KINASE KINASE 20"/>
    <property type="match status" value="1"/>
</dbReference>
<dbReference type="GO" id="GO:0005524">
    <property type="term" value="F:ATP binding"/>
    <property type="evidence" value="ECO:0007669"/>
    <property type="project" value="UniProtKB-KW"/>
</dbReference>
<dbReference type="GO" id="GO:0042733">
    <property type="term" value="P:embryonic digit morphogenesis"/>
    <property type="evidence" value="ECO:0007669"/>
    <property type="project" value="UniProtKB-ARBA"/>
</dbReference>
<keyword evidence="33" id="KW-0175">Coiled coil</keyword>
<dbReference type="Gene3D" id="3.30.200.20">
    <property type="entry name" value="Phosphorylase Kinase, domain 1"/>
    <property type="match status" value="1"/>
</dbReference>
<comment type="catalytic activity">
    <reaction evidence="21">
        <text>L-threonyl-[protein] + ATP = O-phospho-L-threonyl-[protein] + ADP + H(+)</text>
        <dbReference type="Rhea" id="RHEA:46608"/>
        <dbReference type="Rhea" id="RHEA-COMP:11060"/>
        <dbReference type="Rhea" id="RHEA-COMP:11605"/>
        <dbReference type="ChEBI" id="CHEBI:15378"/>
        <dbReference type="ChEBI" id="CHEBI:30013"/>
        <dbReference type="ChEBI" id="CHEBI:30616"/>
        <dbReference type="ChEBI" id="CHEBI:61977"/>
        <dbReference type="ChEBI" id="CHEBI:456216"/>
        <dbReference type="EC" id="2.7.11.25"/>
    </reaction>
    <physiologicalReaction direction="left-to-right" evidence="21">
        <dbReference type="Rhea" id="RHEA:46609"/>
    </physiologicalReaction>
</comment>
<keyword evidence="13 36" id="KW-0418">Kinase</keyword>
<evidence type="ECO:0000256" key="2">
    <source>
        <dbReference type="ARBA" id="ARBA00004123"/>
    </source>
</evidence>
<evidence type="ECO:0000256" key="32">
    <source>
        <dbReference type="ARBA" id="ARBA00083422"/>
    </source>
</evidence>
<dbReference type="CDD" id="cd14060">
    <property type="entry name" value="STKc_MLTK"/>
    <property type="match status" value="1"/>
</dbReference>
<keyword evidence="19" id="KW-0131">Cell cycle</keyword>
<evidence type="ECO:0000256" key="20">
    <source>
        <dbReference type="ARBA" id="ARBA00050818"/>
    </source>
</evidence>
<keyword evidence="7" id="KW-0723">Serine/threonine-protein kinase</keyword>
<keyword evidence="11" id="KW-0699">rRNA-binding</keyword>
<dbReference type="GO" id="GO:0051403">
    <property type="term" value="P:stress-activated MAPK cascade"/>
    <property type="evidence" value="ECO:0007669"/>
    <property type="project" value="UniProtKB-ARBA"/>
</dbReference>
<evidence type="ECO:0000256" key="17">
    <source>
        <dbReference type="ARBA" id="ARBA00022990"/>
    </source>
</evidence>
<keyword evidence="17" id="KW-0007">Acetylation</keyword>
<comment type="subcellular location">
    <subcellularLocation>
        <location evidence="3">Cytoplasm</location>
    </subcellularLocation>
    <subcellularLocation>
        <location evidence="2">Nucleus</location>
    </subcellularLocation>
</comment>
<dbReference type="EMBL" id="AKHW03006853">
    <property type="protein sequence ID" value="KYO17839.1"/>
    <property type="molecule type" value="Genomic_DNA"/>
</dbReference>
<keyword evidence="14" id="KW-0067">ATP-binding</keyword>
<evidence type="ECO:0000256" key="26">
    <source>
        <dbReference type="ARBA" id="ARBA00063807"/>
    </source>
</evidence>
<evidence type="ECO:0000256" key="9">
    <source>
        <dbReference type="ARBA" id="ARBA00022679"/>
    </source>
</evidence>
<evidence type="ECO:0000256" key="24">
    <source>
        <dbReference type="ARBA" id="ARBA00062065"/>
    </source>
</evidence>
<dbReference type="InterPro" id="IPR001660">
    <property type="entry name" value="SAM"/>
</dbReference>
<evidence type="ECO:0000256" key="15">
    <source>
        <dbReference type="ARBA" id="ARBA00022842"/>
    </source>
</evidence>
<evidence type="ECO:0000256" key="23">
    <source>
        <dbReference type="ARBA" id="ARBA00058083"/>
    </source>
</evidence>
<keyword evidence="10" id="KW-0479">Metal-binding</keyword>
<dbReference type="GO" id="GO:0000287">
    <property type="term" value="F:magnesium ion binding"/>
    <property type="evidence" value="ECO:0007669"/>
    <property type="project" value="UniProtKB-ARBA"/>
</dbReference>
<evidence type="ECO:0000259" key="35">
    <source>
        <dbReference type="PROSITE" id="PS50105"/>
    </source>
</evidence>
<dbReference type="SMART" id="SM00220">
    <property type="entry name" value="S_TKc"/>
    <property type="match status" value="1"/>
</dbReference>
<dbReference type="GO" id="GO:0007254">
    <property type="term" value="P:JNK cascade"/>
    <property type="evidence" value="ECO:0007669"/>
    <property type="project" value="UniProtKB-ARBA"/>
</dbReference>
<comment type="catalytic activity">
    <reaction evidence="20">
        <text>L-seryl-[protein] + ATP = O-phospho-L-seryl-[protein] + ADP + H(+)</text>
        <dbReference type="Rhea" id="RHEA:17989"/>
        <dbReference type="Rhea" id="RHEA-COMP:9863"/>
        <dbReference type="Rhea" id="RHEA-COMP:11604"/>
        <dbReference type="ChEBI" id="CHEBI:15378"/>
        <dbReference type="ChEBI" id="CHEBI:29999"/>
        <dbReference type="ChEBI" id="CHEBI:30616"/>
        <dbReference type="ChEBI" id="CHEBI:83421"/>
        <dbReference type="ChEBI" id="CHEBI:456216"/>
        <dbReference type="EC" id="2.7.11.25"/>
    </reaction>
    <physiologicalReaction direction="left-to-right" evidence="20">
        <dbReference type="Rhea" id="RHEA:17990"/>
    </physiologicalReaction>
</comment>
<gene>
    <name evidence="36" type="ORF">Y1Q_0011504</name>
</gene>
<dbReference type="FunFam" id="3.30.200.20:FF:000220">
    <property type="entry name" value="mitogen-activated protein kinase kinase kinase 20 isoform X1"/>
    <property type="match status" value="1"/>
</dbReference>
<keyword evidence="18" id="KW-0539">Nucleus</keyword>
<evidence type="ECO:0000313" key="37">
    <source>
        <dbReference type="Proteomes" id="UP000050525"/>
    </source>
</evidence>
<dbReference type="InterPro" id="IPR001245">
    <property type="entry name" value="Ser-Thr/Tyr_kinase_cat_dom"/>
</dbReference>
<dbReference type="Gene3D" id="1.10.510.10">
    <property type="entry name" value="Transferase(Phosphotransferase) domain 1"/>
    <property type="match status" value="1"/>
</dbReference>
<evidence type="ECO:0000313" key="36">
    <source>
        <dbReference type="EMBL" id="KYO17839.1"/>
    </source>
</evidence>
<comment type="similarity">
    <text evidence="4">Belongs to the protein kinase superfamily. STE Ser/Thr protein kinase family. MAP kinase kinase kinase subfamily.</text>
</comment>
<dbReference type="EC" id="2.7.11.25" evidence="5"/>
<evidence type="ECO:0000256" key="16">
    <source>
        <dbReference type="ARBA" id="ARBA00022884"/>
    </source>
</evidence>
<dbReference type="GO" id="GO:0005634">
    <property type="term" value="C:nucleus"/>
    <property type="evidence" value="ECO:0007669"/>
    <property type="project" value="UniProtKB-SubCell"/>
</dbReference>
<dbReference type="InterPro" id="IPR051681">
    <property type="entry name" value="Ser/Thr_Kinases-Pseudokinases"/>
</dbReference>
<protein>
    <recommendedName>
        <fullName evidence="27">Mitogen-activated protein kinase kinase kinase 20</fullName>
        <ecNumber evidence="5">2.7.11.25</ecNumber>
    </recommendedName>
    <alternativeName>
        <fullName evidence="31">Leucine zipper- and sterile alpha motif-containing kinase</fullName>
    </alternativeName>
    <alternativeName>
        <fullName evidence="28">MLK-like mitogen-activated protein triple kinase</fullName>
    </alternativeName>
    <alternativeName>
        <fullName evidence="30">Mitogen-activated protein kinase kinase kinase MLT</fullName>
    </alternativeName>
    <alternativeName>
        <fullName evidence="29">Mixed lineage kinase-related kinase</fullName>
    </alternativeName>
    <alternativeName>
        <fullName evidence="32">Sterile alpha motif- and leucine zipper-containing kinase AZK</fullName>
    </alternativeName>
</protein>
<name>A0A151LZY8_ALLMI</name>
<evidence type="ECO:0000256" key="21">
    <source>
        <dbReference type="ARBA" id="ARBA00051073"/>
    </source>
</evidence>
<evidence type="ECO:0000256" key="6">
    <source>
        <dbReference type="ARBA" id="ARBA00022490"/>
    </source>
</evidence>
<feature type="domain" description="SAM" evidence="35">
    <location>
        <begin position="350"/>
        <end position="421"/>
    </location>
</feature>
<feature type="coiled-coil region" evidence="33">
    <location>
        <begin position="291"/>
        <end position="339"/>
    </location>
</feature>
<keyword evidence="8" id="KW-0597">Phosphoprotein</keyword>
<comment type="subunit">
    <text evidence="26">Homodimer. Interacts with ZNF33A. Component of a signaling complex containing at least AKAP13, PKN1, MAPK14, MAP3K20 and MAP2K3. Within this complex, AKAP13 interacts directly with PKN1, which in turn recruits MAPK14, MAP2K3 and MAP3K20. Interacts with EIF2AK4/GCN2; promoting EIF2AK4/GCN2 kinase activity.</text>
</comment>
<keyword evidence="12" id="KW-0547">Nucleotide-binding</keyword>
<reference evidence="36 37" key="1">
    <citation type="journal article" date="2012" name="Genome Biol.">
        <title>Sequencing three crocodilian genomes to illuminate the evolution of archosaurs and amniotes.</title>
        <authorList>
            <person name="St John J.A."/>
            <person name="Braun E.L."/>
            <person name="Isberg S.R."/>
            <person name="Miles L.G."/>
            <person name="Chong A.Y."/>
            <person name="Gongora J."/>
            <person name="Dalzell P."/>
            <person name="Moran C."/>
            <person name="Bed'hom B."/>
            <person name="Abzhanov A."/>
            <person name="Burgess S.C."/>
            <person name="Cooksey A.M."/>
            <person name="Castoe T.A."/>
            <person name="Crawford N.G."/>
            <person name="Densmore L.D."/>
            <person name="Drew J.C."/>
            <person name="Edwards S.V."/>
            <person name="Faircloth B.C."/>
            <person name="Fujita M.K."/>
            <person name="Greenwold M.J."/>
            <person name="Hoffmann F.G."/>
            <person name="Howard J.M."/>
            <person name="Iguchi T."/>
            <person name="Janes D.E."/>
            <person name="Khan S.Y."/>
            <person name="Kohno S."/>
            <person name="de Koning A.J."/>
            <person name="Lance S.L."/>
            <person name="McCarthy F.M."/>
            <person name="McCormack J.E."/>
            <person name="Merchant M.E."/>
            <person name="Peterson D.G."/>
            <person name="Pollock D.D."/>
            <person name="Pourmand N."/>
            <person name="Raney B.J."/>
            <person name="Roessler K.A."/>
            <person name="Sanford J.R."/>
            <person name="Sawyer R.H."/>
            <person name="Schmidt C.J."/>
            <person name="Triplett E.W."/>
            <person name="Tuberville T.D."/>
            <person name="Venegas-Anaya M."/>
            <person name="Howard J.T."/>
            <person name="Jarvis E.D."/>
            <person name="Guillette L.J.Jr."/>
            <person name="Glenn T.C."/>
            <person name="Green R.E."/>
            <person name="Ray D.A."/>
        </authorList>
    </citation>
    <scope>NUCLEOTIDE SEQUENCE [LARGE SCALE GENOMIC DNA]</scope>
    <source>
        <strain evidence="36">KSC_2009_1</strain>
    </source>
</reference>
<evidence type="ECO:0000256" key="1">
    <source>
        <dbReference type="ARBA" id="ARBA00001946"/>
    </source>
</evidence>
<comment type="cofactor">
    <cofactor evidence="1">
        <name>Mg(2+)</name>
        <dbReference type="ChEBI" id="CHEBI:18420"/>
    </cofactor>
</comment>
<dbReference type="GO" id="GO:0019843">
    <property type="term" value="F:rRNA binding"/>
    <property type="evidence" value="ECO:0007669"/>
    <property type="project" value="UniProtKB-KW"/>
</dbReference>
<dbReference type="AlphaFoldDB" id="A0A151LZY8"/>
<dbReference type="Pfam" id="PF00536">
    <property type="entry name" value="SAM_1"/>
    <property type="match status" value="1"/>
</dbReference>
<feature type="domain" description="Protein kinase" evidence="34">
    <location>
        <begin position="27"/>
        <end position="288"/>
    </location>
</feature>
<dbReference type="PANTHER" id="PTHR44329">
    <property type="entry name" value="SERINE/THREONINE-PROTEIN KINASE TNNI3K-RELATED"/>
    <property type="match status" value="1"/>
</dbReference>
<sequence>MILLWNICHYEMSSTSASFVQIKFDDLQFFENCGGGSFGSVYRARWISQEKEVAVKKLLKIEKEAEILSVLSHKNIIQFYGAILEPPNYGIVTEYASAGSLFDYINSNKSEEMDMDHIMTWATDIAKGMHYLHMEAPVKVIHRDLKSRNVVIAADGVLKICDFGASRFHSHTTHMSLVGTFPWMAPEVIQSLPVSETCDTYSYGVVLWEMLTREVPFKGLEGLQVAWLVVEKNERLTIPSSCPRSFAELMRQCWDADSKKRLSFKQIISILESMSNDRNLPDQCNSFLHNKAEWRCEIEATLERLKKLERDLSFKEQELKEREKRLRMWEQKLTEQSNTPLLPSFDICAWTEEDVYFWVHQLVRKGDASGDMSIYANFFKEHHITGKRLLLLEEDDLKDMGIVSKGHIIHLKTAIEKLTHDYLNMFHFPPLTKDSASGSEENVEKTVNLELVFGYHLKPGNGPQDCKWKMYMEMDGDEIAITYIKDVTFNTNLPDAESLKMTKPPFVMEKWIVGIEKKQNIEYIITYESDVRTPKITRHIQAIQWSKIKAQDEVKSIQLVIQTSLPNSEGKPRSRSNSSVDNILAADRSYYQLTLGYMHVHELQAALLVLLQQLCNQHVKYTL</sequence>
<dbReference type="PROSITE" id="PS50105">
    <property type="entry name" value="SAM_DOMAIN"/>
    <property type="match status" value="1"/>
</dbReference>
<evidence type="ECO:0000256" key="19">
    <source>
        <dbReference type="ARBA" id="ARBA00023306"/>
    </source>
</evidence>
<dbReference type="Proteomes" id="UP000050525">
    <property type="component" value="Unassembled WGS sequence"/>
</dbReference>
<evidence type="ECO:0000256" key="28">
    <source>
        <dbReference type="ARBA" id="ARBA00075506"/>
    </source>
</evidence>
<evidence type="ECO:0000256" key="27">
    <source>
        <dbReference type="ARBA" id="ARBA00069021"/>
    </source>
</evidence>
<dbReference type="FunFam" id="1.10.510.10:FF:000243">
    <property type="entry name" value="mitogen-activated protein kinase kinase kinase 20 isoform X2"/>
    <property type="match status" value="1"/>
</dbReference>
<keyword evidence="15" id="KW-0460">Magnesium</keyword>
<keyword evidence="16" id="KW-0694">RNA-binding</keyword>
<evidence type="ECO:0000259" key="34">
    <source>
        <dbReference type="PROSITE" id="PS50011"/>
    </source>
</evidence>
<dbReference type="FunFam" id="1.10.150.50:FF:000065">
    <property type="entry name" value="mitogen-activated protein kinase kinase kinase 20 isoform X1"/>
    <property type="match status" value="1"/>
</dbReference>
<accession>A0A151LZY8</accession>
<evidence type="ECO:0000256" key="5">
    <source>
        <dbReference type="ARBA" id="ARBA00012406"/>
    </source>
</evidence>
<comment type="subunit">
    <text evidence="24">Interacts with isoform ZAKbeta.</text>
</comment>
<comment type="subunit">
    <text evidence="25">Interacts with isoform ZAKalpha.</text>
</comment>
<evidence type="ECO:0000256" key="25">
    <source>
        <dbReference type="ARBA" id="ARBA00063590"/>
    </source>
</evidence>
<dbReference type="GO" id="GO:0038066">
    <property type="term" value="P:p38MAPK cascade"/>
    <property type="evidence" value="ECO:0007669"/>
    <property type="project" value="UniProtKB-ARBA"/>
</dbReference>
<dbReference type="PROSITE" id="PS50011">
    <property type="entry name" value="PROTEIN_KINASE_DOM"/>
    <property type="match status" value="1"/>
</dbReference>
<evidence type="ECO:0000256" key="31">
    <source>
        <dbReference type="ARBA" id="ARBA00080956"/>
    </source>
</evidence>
<dbReference type="GO" id="GO:0005737">
    <property type="term" value="C:cytoplasm"/>
    <property type="evidence" value="ECO:0007669"/>
    <property type="project" value="UniProtKB-SubCell"/>
</dbReference>
<dbReference type="InterPro" id="IPR011009">
    <property type="entry name" value="Kinase-like_dom_sf"/>
</dbReference>
<comment type="function">
    <text evidence="22">Isoform that lacks the C-terminal region that mediates ribosome-binding: does not act as a sensor of ribosome collisions in response to ribotoxic stress. May act as an antagonist of isoform ZAKalpha: interacts with isoform ZAKalpha, leading to decrease the expression of isoform ZAKalpha.</text>
</comment>
<evidence type="ECO:0000256" key="7">
    <source>
        <dbReference type="ARBA" id="ARBA00022527"/>
    </source>
</evidence>
<organism evidence="36 37">
    <name type="scientific">Alligator mississippiensis</name>
    <name type="common">American alligator</name>
    <dbReference type="NCBI Taxonomy" id="8496"/>
    <lineage>
        <taxon>Eukaryota</taxon>
        <taxon>Metazoa</taxon>
        <taxon>Chordata</taxon>
        <taxon>Craniata</taxon>
        <taxon>Vertebrata</taxon>
        <taxon>Euteleostomi</taxon>
        <taxon>Archelosauria</taxon>
        <taxon>Archosauria</taxon>
        <taxon>Crocodylia</taxon>
        <taxon>Alligatoridae</taxon>
        <taxon>Alligatorinae</taxon>
        <taxon>Alligator</taxon>
    </lineage>
</organism>
<dbReference type="InterPro" id="IPR013761">
    <property type="entry name" value="SAM/pointed_sf"/>
</dbReference>
<dbReference type="SMART" id="SM00454">
    <property type="entry name" value="SAM"/>
    <property type="match status" value="1"/>
</dbReference>
<dbReference type="PROSITE" id="PS00108">
    <property type="entry name" value="PROTEIN_KINASE_ST"/>
    <property type="match status" value="1"/>
</dbReference>
<dbReference type="GO" id="GO:0004709">
    <property type="term" value="F:MAP kinase kinase kinase activity"/>
    <property type="evidence" value="ECO:0007669"/>
    <property type="project" value="UniProtKB-EC"/>
</dbReference>
<keyword evidence="37" id="KW-1185">Reference proteome</keyword>
<evidence type="ECO:0000256" key="29">
    <source>
        <dbReference type="ARBA" id="ARBA00078648"/>
    </source>
</evidence>
<comment type="caution">
    <text evidence="36">The sequence shown here is derived from an EMBL/GenBank/DDBJ whole genome shotgun (WGS) entry which is preliminary data.</text>
</comment>
<evidence type="ECO:0000256" key="22">
    <source>
        <dbReference type="ARBA" id="ARBA00056730"/>
    </source>
</evidence>